<dbReference type="Gene3D" id="3.40.50.1820">
    <property type="entry name" value="alpha/beta hydrolase"/>
    <property type="match status" value="1"/>
</dbReference>
<dbReference type="EMBL" id="VUJV01000008">
    <property type="protein sequence ID" value="KAA1415912.1"/>
    <property type="molecule type" value="Genomic_DNA"/>
</dbReference>
<dbReference type="GO" id="GO:0016787">
    <property type="term" value="F:hydrolase activity"/>
    <property type="evidence" value="ECO:0007669"/>
    <property type="project" value="UniProtKB-KW"/>
</dbReference>
<feature type="domain" description="AB hydrolase-1" evidence="1">
    <location>
        <begin position="6"/>
        <end position="223"/>
    </location>
</feature>
<dbReference type="PANTHER" id="PTHR37017">
    <property type="entry name" value="AB HYDROLASE-1 DOMAIN-CONTAINING PROTEIN-RELATED"/>
    <property type="match status" value="1"/>
</dbReference>
<dbReference type="Pfam" id="PF12697">
    <property type="entry name" value="Abhydrolase_6"/>
    <property type="match status" value="1"/>
</dbReference>
<dbReference type="Proteomes" id="UP000325003">
    <property type="component" value="Unassembled WGS sequence"/>
</dbReference>
<evidence type="ECO:0000313" key="2">
    <source>
        <dbReference type="EMBL" id="KAA1415912.1"/>
    </source>
</evidence>
<keyword evidence="2" id="KW-0378">Hydrolase</keyword>
<comment type="caution">
    <text evidence="2">The sequence shown here is derived from an EMBL/GenBank/DDBJ whole genome shotgun (WGS) entry which is preliminary data.</text>
</comment>
<dbReference type="SUPFAM" id="SSF53474">
    <property type="entry name" value="alpha/beta-Hydrolases"/>
    <property type="match status" value="1"/>
</dbReference>
<sequence length="234" mass="24680">MTTPPIVLVPGFWLGAWAWDEVAEVLRAAGDEAHPVTLPGLHSPDDDRSSVTFADHVDAICAAVEAVSGPAVLVVHSGAGMPGYAATDKIPERIAAMVYVDTAPGKGAMDPEFAAVELPLAPTWEELGENLDGISEAQLERFRERAVPQPGAALSGEWAFANDMRRAVPSTIICTAFTADEYRAGVAEGHSFLAGVPELDDLTWAELPTSHWPMWSRPADLASIIAGVADAVGT</sequence>
<dbReference type="PANTHER" id="PTHR37017:SF3">
    <property type="entry name" value="AB HYDROLASE-1 DOMAIN-CONTAINING PROTEIN"/>
    <property type="match status" value="1"/>
</dbReference>
<keyword evidence="3" id="KW-1185">Reference proteome</keyword>
<dbReference type="InterPro" id="IPR000073">
    <property type="entry name" value="AB_hydrolase_1"/>
</dbReference>
<evidence type="ECO:0000313" key="3">
    <source>
        <dbReference type="Proteomes" id="UP000325003"/>
    </source>
</evidence>
<name>A0A5B1L5H6_9ACTN</name>
<protein>
    <submittedName>
        <fullName evidence="2">Alpha/beta hydrolase</fullName>
    </submittedName>
</protein>
<accession>A0A5B1L5H6</accession>
<evidence type="ECO:0000259" key="1">
    <source>
        <dbReference type="Pfam" id="PF12697"/>
    </source>
</evidence>
<reference evidence="2 3" key="1">
    <citation type="submission" date="2019-09" db="EMBL/GenBank/DDBJ databases">
        <title>Nocardioides panacisoli sp. nov., isolated from the soil of a ginseng field.</title>
        <authorList>
            <person name="Cho C."/>
        </authorList>
    </citation>
    <scope>NUCLEOTIDE SEQUENCE [LARGE SCALE GENOMIC DNA]</scope>
    <source>
        <strain evidence="2 3">BN130099</strain>
    </source>
</reference>
<reference evidence="2 3" key="2">
    <citation type="submission" date="2019-09" db="EMBL/GenBank/DDBJ databases">
        <authorList>
            <person name="Jin C."/>
        </authorList>
    </citation>
    <scope>NUCLEOTIDE SEQUENCE [LARGE SCALE GENOMIC DNA]</scope>
    <source>
        <strain evidence="2 3">BN130099</strain>
    </source>
</reference>
<gene>
    <name evidence="2" type="ORF">F0U44_19970</name>
</gene>
<dbReference type="InterPro" id="IPR052897">
    <property type="entry name" value="Sec-Metab_Biosynth_Hydrolase"/>
</dbReference>
<organism evidence="2 3">
    <name type="scientific">Nocardioides humilatus</name>
    <dbReference type="NCBI Taxonomy" id="2607660"/>
    <lineage>
        <taxon>Bacteria</taxon>
        <taxon>Bacillati</taxon>
        <taxon>Actinomycetota</taxon>
        <taxon>Actinomycetes</taxon>
        <taxon>Propionibacteriales</taxon>
        <taxon>Nocardioidaceae</taxon>
        <taxon>Nocardioides</taxon>
    </lineage>
</organism>
<proteinExistence type="predicted"/>
<dbReference type="InterPro" id="IPR029058">
    <property type="entry name" value="AB_hydrolase_fold"/>
</dbReference>
<dbReference type="RefSeq" id="WP_149730138.1">
    <property type="nucleotide sequence ID" value="NZ_VUJV01000008.1"/>
</dbReference>
<dbReference type="AlphaFoldDB" id="A0A5B1L5H6"/>